<dbReference type="GO" id="GO:0006183">
    <property type="term" value="P:GTP biosynthetic process"/>
    <property type="evidence" value="ECO:0007669"/>
    <property type="project" value="InterPro"/>
</dbReference>
<keyword evidence="4 9" id="KW-0547">Nucleotide-binding</keyword>
<comment type="catalytic activity">
    <reaction evidence="9">
        <text>a 2'-deoxyribonucleoside 5'-diphosphate + ATP = a 2'-deoxyribonucleoside 5'-triphosphate + ADP</text>
        <dbReference type="Rhea" id="RHEA:44640"/>
        <dbReference type="ChEBI" id="CHEBI:30616"/>
        <dbReference type="ChEBI" id="CHEBI:61560"/>
        <dbReference type="ChEBI" id="CHEBI:73316"/>
        <dbReference type="ChEBI" id="CHEBI:456216"/>
        <dbReference type="EC" id="2.7.4.6"/>
    </reaction>
</comment>
<evidence type="ECO:0000256" key="9">
    <source>
        <dbReference type="RuleBase" id="RU004013"/>
    </source>
</evidence>
<dbReference type="Proteomes" id="UP000749559">
    <property type="component" value="Unassembled WGS sequence"/>
</dbReference>
<evidence type="ECO:0000313" key="11">
    <source>
        <dbReference type="EMBL" id="CAH1778457.1"/>
    </source>
</evidence>
<evidence type="ECO:0000256" key="3">
    <source>
        <dbReference type="ARBA" id="ARBA00022679"/>
    </source>
</evidence>
<evidence type="ECO:0000256" key="6">
    <source>
        <dbReference type="ARBA" id="ARBA00022840"/>
    </source>
</evidence>
<feature type="binding site" evidence="7">
    <location>
        <position position="90"/>
    </location>
    <ligand>
        <name>ATP</name>
        <dbReference type="ChEBI" id="CHEBI:30616"/>
    </ligand>
</feature>
<sequence>MSGDKTERTFIMIKPDAVQRGLVGKIICRFEEKGFKLVAMKQKIGSKELFAKHYESLKKLKFYDGLVAYMATSPVVAMVWEGLGVVKTGRLMLGETDPAKSLPGTIRGDYCIEIGRNICHGSDSVASANDEIALWFDDSELCHWTPSNSAWIYE</sequence>
<dbReference type="GO" id="GO:0006228">
    <property type="term" value="P:UTP biosynthetic process"/>
    <property type="evidence" value="ECO:0007669"/>
    <property type="project" value="InterPro"/>
</dbReference>
<gene>
    <name evidence="11" type="ORF">OFUS_LOCUS5372</name>
</gene>
<dbReference type="PROSITE" id="PS00469">
    <property type="entry name" value="NDPK"/>
    <property type="match status" value="1"/>
</dbReference>
<comment type="caution">
    <text evidence="11">The sequence shown here is derived from an EMBL/GenBank/DDBJ whole genome shotgun (WGS) entry which is preliminary data.</text>
</comment>
<feature type="domain" description="Nucleoside diphosphate kinase-like" evidence="10">
    <location>
        <begin position="6"/>
        <end position="143"/>
    </location>
</feature>
<evidence type="ECO:0000259" key="10">
    <source>
        <dbReference type="SMART" id="SM00562"/>
    </source>
</evidence>
<accession>A0A8S4NCB3</accession>
<dbReference type="PROSITE" id="PS51374">
    <property type="entry name" value="NDPK_LIKE"/>
    <property type="match status" value="1"/>
</dbReference>
<dbReference type="NCBIfam" id="NF001908">
    <property type="entry name" value="PRK00668.1"/>
    <property type="match status" value="1"/>
</dbReference>
<dbReference type="InterPro" id="IPR023005">
    <property type="entry name" value="Nucleoside_diP_kinase_AS"/>
</dbReference>
<proteinExistence type="inferred from homology"/>
<dbReference type="FunFam" id="3.30.70.141:FF:000002">
    <property type="entry name" value="Nucleoside diphosphate kinase"/>
    <property type="match status" value="1"/>
</dbReference>
<dbReference type="InterPro" id="IPR036850">
    <property type="entry name" value="NDK-like_dom_sf"/>
</dbReference>
<evidence type="ECO:0000256" key="4">
    <source>
        <dbReference type="ARBA" id="ARBA00022741"/>
    </source>
</evidence>
<dbReference type="GO" id="GO:0006241">
    <property type="term" value="P:CTP biosynthetic process"/>
    <property type="evidence" value="ECO:0007669"/>
    <property type="project" value="InterPro"/>
</dbReference>
<evidence type="ECO:0000256" key="1">
    <source>
        <dbReference type="ARBA" id="ARBA00001946"/>
    </source>
</evidence>
<keyword evidence="5 9" id="KW-0418">Kinase</keyword>
<dbReference type="Gene3D" id="3.30.70.141">
    <property type="entry name" value="Nucleoside diphosphate kinase-like domain"/>
    <property type="match status" value="1"/>
</dbReference>
<evidence type="ECO:0000313" key="12">
    <source>
        <dbReference type="Proteomes" id="UP000749559"/>
    </source>
</evidence>
<dbReference type="SUPFAM" id="SSF54919">
    <property type="entry name" value="Nucleoside diphosphate kinase, NDK"/>
    <property type="match status" value="1"/>
</dbReference>
<feature type="active site" description="Pros-phosphohistidine intermediate" evidence="7">
    <location>
        <position position="120"/>
    </location>
</feature>
<feature type="binding site" evidence="7">
    <location>
        <position position="62"/>
    </location>
    <ligand>
        <name>ATP</name>
        <dbReference type="ChEBI" id="CHEBI:30616"/>
    </ligand>
</feature>
<dbReference type="SMART" id="SM00562">
    <property type="entry name" value="NDK"/>
    <property type="match status" value="1"/>
</dbReference>
<comment type="cofactor">
    <cofactor evidence="1">
        <name>Mg(2+)</name>
        <dbReference type="ChEBI" id="CHEBI:18420"/>
    </cofactor>
</comment>
<organism evidence="11 12">
    <name type="scientific">Owenia fusiformis</name>
    <name type="common">Polychaete worm</name>
    <dbReference type="NCBI Taxonomy" id="6347"/>
    <lineage>
        <taxon>Eukaryota</taxon>
        <taxon>Metazoa</taxon>
        <taxon>Spiralia</taxon>
        <taxon>Lophotrochozoa</taxon>
        <taxon>Annelida</taxon>
        <taxon>Polychaeta</taxon>
        <taxon>Sedentaria</taxon>
        <taxon>Canalipalpata</taxon>
        <taxon>Sabellida</taxon>
        <taxon>Oweniida</taxon>
        <taxon>Oweniidae</taxon>
        <taxon>Owenia</taxon>
    </lineage>
</organism>
<dbReference type="HAMAP" id="MF_00451">
    <property type="entry name" value="NDP_kinase"/>
    <property type="match status" value="1"/>
</dbReference>
<reference evidence="11" key="1">
    <citation type="submission" date="2022-03" db="EMBL/GenBank/DDBJ databases">
        <authorList>
            <person name="Martin C."/>
        </authorList>
    </citation>
    <scope>NUCLEOTIDE SEQUENCE</scope>
</reference>
<evidence type="ECO:0000256" key="8">
    <source>
        <dbReference type="RuleBase" id="RU004011"/>
    </source>
</evidence>
<keyword evidence="12" id="KW-1185">Reference proteome</keyword>
<keyword evidence="3 9" id="KW-0808">Transferase</keyword>
<feature type="binding site" evidence="7">
    <location>
        <position position="96"/>
    </location>
    <ligand>
        <name>ATP</name>
        <dbReference type="ChEBI" id="CHEBI:30616"/>
    </ligand>
</feature>
<evidence type="ECO:0000256" key="2">
    <source>
        <dbReference type="ARBA" id="ARBA00008142"/>
    </source>
</evidence>
<evidence type="ECO:0000256" key="7">
    <source>
        <dbReference type="PROSITE-ProRule" id="PRU00706"/>
    </source>
</evidence>
<keyword evidence="6 9" id="KW-0067">ATP-binding</keyword>
<dbReference type="InterPro" id="IPR001564">
    <property type="entry name" value="Nucleoside_diP_kinase"/>
</dbReference>
<evidence type="ECO:0000256" key="5">
    <source>
        <dbReference type="ARBA" id="ARBA00022777"/>
    </source>
</evidence>
<dbReference type="GO" id="GO:0005524">
    <property type="term" value="F:ATP binding"/>
    <property type="evidence" value="ECO:0007669"/>
    <property type="project" value="UniProtKB-KW"/>
</dbReference>
<dbReference type="Pfam" id="PF00334">
    <property type="entry name" value="NDK"/>
    <property type="match status" value="1"/>
</dbReference>
<dbReference type="PRINTS" id="PR01243">
    <property type="entry name" value="NUCDPKINASE"/>
</dbReference>
<dbReference type="CDD" id="cd04413">
    <property type="entry name" value="NDPk_I"/>
    <property type="match status" value="1"/>
</dbReference>
<dbReference type="EMBL" id="CAIIXF020000002">
    <property type="protein sequence ID" value="CAH1778457.1"/>
    <property type="molecule type" value="Genomic_DNA"/>
</dbReference>
<dbReference type="PANTHER" id="PTHR11349">
    <property type="entry name" value="NUCLEOSIDE DIPHOSPHATE KINASE"/>
    <property type="match status" value="1"/>
</dbReference>
<dbReference type="InterPro" id="IPR034907">
    <property type="entry name" value="NDK-like_dom"/>
</dbReference>
<name>A0A8S4NCB3_OWEFU</name>
<protein>
    <recommendedName>
        <fullName evidence="9">Nucleoside diphosphate kinase</fullName>
        <ecNumber evidence="9">2.7.4.6</ecNumber>
    </recommendedName>
</protein>
<dbReference type="AlphaFoldDB" id="A0A8S4NCB3"/>
<feature type="binding site" evidence="7">
    <location>
        <position position="107"/>
    </location>
    <ligand>
        <name>ATP</name>
        <dbReference type="ChEBI" id="CHEBI:30616"/>
    </ligand>
</feature>
<feature type="binding site" evidence="7">
    <location>
        <position position="14"/>
    </location>
    <ligand>
        <name>ATP</name>
        <dbReference type="ChEBI" id="CHEBI:30616"/>
    </ligand>
</feature>
<comment type="similarity">
    <text evidence="2 7 8">Belongs to the NDK family.</text>
</comment>
<dbReference type="GO" id="GO:0004550">
    <property type="term" value="F:nucleoside diphosphate kinase activity"/>
    <property type="evidence" value="ECO:0007669"/>
    <property type="project" value="UniProtKB-EC"/>
</dbReference>
<dbReference type="EC" id="2.7.4.6" evidence="9"/>
<feature type="binding site" evidence="7">
    <location>
        <position position="117"/>
    </location>
    <ligand>
        <name>ATP</name>
        <dbReference type="ChEBI" id="CHEBI:30616"/>
    </ligand>
</feature>